<feature type="compositionally biased region" description="Polar residues" evidence="1">
    <location>
        <begin position="220"/>
        <end position="233"/>
    </location>
</feature>
<feature type="compositionally biased region" description="Polar residues" evidence="1">
    <location>
        <begin position="249"/>
        <end position="273"/>
    </location>
</feature>
<sequence length="290" mass="33415">MRQIKAYHIIKENLSLKFGLQAPLKVLLLLLSSLHKSTTCVTGNTFPIPEILSEIEETYPPPLLLLLPPSFYQNFLGLKMEKLLNPYDKEYMKMAMLKHEEIFREQVYELHRLYQTQKLLMKNMSSSRPQQVMKDHQVVNHHINLDSDKKSTRQCIDLEIRPTDQEHIAESAGNDINEDDTELELTLGLSSYNYRRRKTANFDSSPSFSSSNSTGSASSQIKHTNLASQLKTNPRNDRHGHKWGLENLPLSNPSFQFGGRQSNPNVEEQYRQDSLSNPPWLFQVLSLNMT</sequence>
<proteinExistence type="predicted"/>
<feature type="compositionally biased region" description="Low complexity" evidence="1">
    <location>
        <begin position="204"/>
        <end position="219"/>
    </location>
</feature>
<keyword evidence="3" id="KW-1185">Reference proteome</keyword>
<comment type="caution">
    <text evidence="2">The sequence shown here is derived from an EMBL/GenBank/DDBJ whole genome shotgun (WGS) entry which is preliminary data.</text>
</comment>
<dbReference type="OrthoDB" id="666348at2759"/>
<gene>
    <name evidence="2" type="ORF">K7X08_019537</name>
</gene>
<evidence type="ECO:0000256" key="1">
    <source>
        <dbReference type="SAM" id="MobiDB-lite"/>
    </source>
</evidence>
<dbReference type="EMBL" id="JAJAGQ010000003">
    <property type="protein sequence ID" value="KAJ8567329.1"/>
    <property type="molecule type" value="Genomic_DNA"/>
</dbReference>
<accession>A0A9Q1RQ43</accession>
<name>A0A9Q1RQ43_9SOLA</name>
<reference evidence="3" key="1">
    <citation type="journal article" date="2023" name="Proc. Natl. Acad. Sci. U.S.A.">
        <title>Genomic and structural basis for evolution of tropane alkaloid biosynthesis.</title>
        <authorList>
            <person name="Wanga Y.-J."/>
            <person name="Taina T."/>
            <person name="Yua J.-Y."/>
            <person name="Lia J."/>
            <person name="Xua B."/>
            <person name="Chenc J."/>
            <person name="D'Auriad J.C."/>
            <person name="Huanga J.-P."/>
            <person name="Huanga S.-X."/>
        </authorList>
    </citation>
    <scope>NUCLEOTIDE SEQUENCE [LARGE SCALE GENOMIC DNA]</scope>
    <source>
        <strain evidence="3">cv. KIB-2019</strain>
    </source>
</reference>
<dbReference type="Proteomes" id="UP001152561">
    <property type="component" value="Unassembled WGS sequence"/>
</dbReference>
<evidence type="ECO:0000313" key="3">
    <source>
        <dbReference type="Proteomes" id="UP001152561"/>
    </source>
</evidence>
<organism evidence="2 3">
    <name type="scientific">Anisodus acutangulus</name>
    <dbReference type="NCBI Taxonomy" id="402998"/>
    <lineage>
        <taxon>Eukaryota</taxon>
        <taxon>Viridiplantae</taxon>
        <taxon>Streptophyta</taxon>
        <taxon>Embryophyta</taxon>
        <taxon>Tracheophyta</taxon>
        <taxon>Spermatophyta</taxon>
        <taxon>Magnoliopsida</taxon>
        <taxon>eudicotyledons</taxon>
        <taxon>Gunneridae</taxon>
        <taxon>Pentapetalae</taxon>
        <taxon>asterids</taxon>
        <taxon>lamiids</taxon>
        <taxon>Solanales</taxon>
        <taxon>Solanaceae</taxon>
        <taxon>Solanoideae</taxon>
        <taxon>Hyoscyameae</taxon>
        <taxon>Anisodus</taxon>
    </lineage>
</organism>
<dbReference type="PANTHER" id="PTHR33167:SF26">
    <property type="entry name" value="EXPRESSED PROTEIN"/>
    <property type="match status" value="1"/>
</dbReference>
<feature type="region of interest" description="Disordered" evidence="1">
    <location>
        <begin position="200"/>
        <end position="273"/>
    </location>
</feature>
<dbReference type="PANTHER" id="PTHR33167">
    <property type="entry name" value="TRANSCRIPTION FACTOR, PUTATIVE (DUF863)-RELATED"/>
    <property type="match status" value="1"/>
</dbReference>
<protein>
    <submittedName>
        <fullName evidence="2">Uncharacterized protein</fullName>
    </submittedName>
</protein>
<dbReference type="AlphaFoldDB" id="A0A9Q1RQ43"/>
<evidence type="ECO:0000313" key="2">
    <source>
        <dbReference type="EMBL" id="KAJ8567329.1"/>
    </source>
</evidence>